<proteinExistence type="predicted"/>
<sequence length="99" mass="11261">MSDIPEKLPKIKNSKVVYHGASDTYYVVANYDDDNDSVPDLMIRIERAGRYLDDTDTREEMARWLHDRIEELAHAQGQVAVERKTGTREQPIGGDETPG</sequence>
<keyword evidence="2" id="KW-1185">Reference proteome</keyword>
<dbReference type="RefSeq" id="YP_010675539.1">
    <property type="nucleotide sequence ID" value="NC_071005.1"/>
</dbReference>
<evidence type="ECO:0000313" key="1">
    <source>
        <dbReference type="EMBL" id="QGJ92912.1"/>
    </source>
</evidence>
<gene>
    <name evidence="1" type="primary">21</name>
    <name evidence="1" type="ORF">PBI_CHIDIEBERE_21</name>
</gene>
<name>A0A649VLT8_9CAUD</name>
<dbReference type="Proteomes" id="UP000423645">
    <property type="component" value="Segment"/>
</dbReference>
<accession>A0A649VLT8</accession>
<protein>
    <submittedName>
        <fullName evidence="1">Uncharacterized protein</fullName>
    </submittedName>
</protein>
<reference evidence="1 2" key="1">
    <citation type="submission" date="2019-10" db="EMBL/GenBank/DDBJ databases">
        <authorList>
            <person name="Zack K.M."/>
            <person name="Garlena R.A."/>
            <person name="Russell D.A."/>
            <person name="Pope W.H."/>
            <person name="Jacobs-Sera D."/>
            <person name="Hatfull G.F."/>
        </authorList>
    </citation>
    <scope>NUCLEOTIDE SEQUENCE [LARGE SCALE GENOMIC DNA]</scope>
</reference>
<dbReference type="GeneID" id="77951866"/>
<dbReference type="EMBL" id="MN586022">
    <property type="protein sequence ID" value="QGJ92912.1"/>
    <property type="molecule type" value="Genomic_DNA"/>
</dbReference>
<organism evidence="1 2">
    <name type="scientific">Gordonia phage Chidiebere</name>
    <dbReference type="NCBI Taxonomy" id="2656530"/>
    <lineage>
        <taxon>Viruses</taxon>
        <taxon>Duplodnaviria</taxon>
        <taxon>Heunggongvirae</taxon>
        <taxon>Uroviricota</taxon>
        <taxon>Caudoviricetes</taxon>
        <taxon>Chidieberevirus</taxon>
        <taxon>Chidieberevirus chidiebere</taxon>
    </lineage>
</organism>
<evidence type="ECO:0000313" key="2">
    <source>
        <dbReference type="Proteomes" id="UP000423645"/>
    </source>
</evidence>
<dbReference type="KEGG" id="vg:77951866"/>